<name>A0A445MLX3_ENSVE</name>
<reference evidence="2" key="1">
    <citation type="journal article" date="2018" name="Data Brief">
        <title>Genome sequence data from 17 accessions of Ensete ventricosum, a staple food crop for millions in Ethiopia.</title>
        <authorList>
            <person name="Yemataw Z."/>
            <person name="Muzemil S."/>
            <person name="Ambachew D."/>
            <person name="Tripathi L."/>
            <person name="Tesfaye K."/>
            <person name="Chala A."/>
            <person name="Farbos A."/>
            <person name="O'Neill P."/>
            <person name="Moore K."/>
            <person name="Grant M."/>
            <person name="Studholme D.J."/>
        </authorList>
    </citation>
    <scope>NUCLEOTIDE SEQUENCE [LARGE SCALE GENOMIC DNA]</scope>
    <source>
        <tissue evidence="2">Leaf</tissue>
    </source>
</reference>
<sequence>MACFRLSRGQAGNYLAAHSGFRVSGAPSSNKGWKSRVFFISYHRGWSFPTEWTSRMVNSSVPVLSADEIELVEILRGILSISRGVKDMNEAWLVEAGLSLAPGGDVEASTVEKCPSSEARAGLRKRLLKAATEQPVDTSGSTEKTFVDKGKGIVELEEVPERGGALHPILTKQVYECSSEELMNHAGKSAVWPAKELEQEVGLLHSSLDGARNDRARLEGDVLLVIEAAAFLEVELKAEGPKAVAAYKASRGFESILEKMGRVSYEFGYRVALKQHQGKHPEITIEQDPFAECPGDANVKMDLDQPFDDGTPSEKQPTL</sequence>
<dbReference type="Proteomes" id="UP000290560">
    <property type="component" value="Unassembled WGS sequence"/>
</dbReference>
<evidence type="ECO:0000256" key="1">
    <source>
        <dbReference type="SAM" id="MobiDB-lite"/>
    </source>
</evidence>
<proteinExistence type="predicted"/>
<evidence type="ECO:0000313" key="2">
    <source>
        <dbReference type="EMBL" id="RZR75203.1"/>
    </source>
</evidence>
<protein>
    <submittedName>
        <fullName evidence="2">Uncharacterized protein</fullName>
    </submittedName>
</protein>
<organism evidence="2">
    <name type="scientific">Ensete ventricosum</name>
    <name type="common">Abyssinian banana</name>
    <name type="synonym">Musa ensete</name>
    <dbReference type="NCBI Taxonomy" id="4639"/>
    <lineage>
        <taxon>Eukaryota</taxon>
        <taxon>Viridiplantae</taxon>
        <taxon>Streptophyta</taxon>
        <taxon>Embryophyta</taxon>
        <taxon>Tracheophyta</taxon>
        <taxon>Spermatophyta</taxon>
        <taxon>Magnoliopsida</taxon>
        <taxon>Liliopsida</taxon>
        <taxon>Zingiberales</taxon>
        <taxon>Musaceae</taxon>
        <taxon>Ensete</taxon>
    </lineage>
</organism>
<dbReference type="EMBL" id="KV876621">
    <property type="protein sequence ID" value="RZR75203.1"/>
    <property type="molecule type" value="Genomic_DNA"/>
</dbReference>
<accession>A0A445MLX3</accession>
<feature type="region of interest" description="Disordered" evidence="1">
    <location>
        <begin position="289"/>
        <end position="319"/>
    </location>
</feature>
<gene>
    <name evidence="2" type="ORF">BHM03_00051808</name>
</gene>
<dbReference type="AlphaFoldDB" id="A0A445MLX3"/>